<evidence type="ECO:0000256" key="3">
    <source>
        <dbReference type="ARBA" id="ARBA00013208"/>
    </source>
</evidence>
<reference evidence="9 10" key="1">
    <citation type="submission" date="2020-01" db="EMBL/GenBank/DDBJ databases">
        <title>Novel species isolated from a subtropical stream in China.</title>
        <authorList>
            <person name="Lu H."/>
        </authorList>
    </citation>
    <scope>NUCLEOTIDE SEQUENCE [LARGE SCALE GENOMIC DNA]</scope>
    <source>
        <strain evidence="9 10">FT82W</strain>
    </source>
</reference>
<dbReference type="Proteomes" id="UP000470302">
    <property type="component" value="Unassembled WGS sequence"/>
</dbReference>
<comment type="catalytic activity">
    <reaction evidence="1 7">
        <text>Cleavage of hydrophobic, N-terminal signal or leader sequences from secreted and periplasmic proteins.</text>
        <dbReference type="EC" id="3.4.21.89"/>
    </reaction>
</comment>
<dbReference type="SUPFAM" id="SSF51306">
    <property type="entry name" value="LexA/Signal peptidase"/>
    <property type="match status" value="1"/>
</dbReference>
<dbReference type="InterPro" id="IPR019533">
    <property type="entry name" value="Peptidase_S26"/>
</dbReference>
<dbReference type="GO" id="GO:0009003">
    <property type="term" value="F:signal peptidase activity"/>
    <property type="evidence" value="ECO:0007669"/>
    <property type="project" value="UniProtKB-EC"/>
</dbReference>
<dbReference type="GO" id="GO:0010027">
    <property type="term" value="P:thylakoid membrane organization"/>
    <property type="evidence" value="ECO:0007669"/>
    <property type="project" value="TreeGrafter"/>
</dbReference>
<dbReference type="PROSITE" id="PS00761">
    <property type="entry name" value="SPASE_I_3"/>
    <property type="match status" value="1"/>
</dbReference>
<dbReference type="EC" id="3.4.21.89" evidence="3 7"/>
<dbReference type="GO" id="GO:0016020">
    <property type="term" value="C:membrane"/>
    <property type="evidence" value="ECO:0007669"/>
    <property type="project" value="UniProtKB-SubCell"/>
</dbReference>
<gene>
    <name evidence="9" type="primary">lepB</name>
    <name evidence="9" type="ORF">GTP91_13785</name>
</gene>
<accession>A0A845G6C5</accession>
<comment type="similarity">
    <text evidence="2 7">Belongs to the peptidase S26 family.</text>
</comment>
<comment type="caution">
    <text evidence="9">The sequence shown here is derived from an EMBL/GenBank/DDBJ whole genome shotgun (WGS) entry which is preliminary data.</text>
</comment>
<dbReference type="PANTHER" id="PTHR43390">
    <property type="entry name" value="SIGNAL PEPTIDASE I"/>
    <property type="match status" value="1"/>
</dbReference>
<evidence type="ECO:0000256" key="2">
    <source>
        <dbReference type="ARBA" id="ARBA00009370"/>
    </source>
</evidence>
<dbReference type="InterPro" id="IPR019758">
    <property type="entry name" value="Pept_S26A_signal_pept_1_CS"/>
</dbReference>
<dbReference type="PROSITE" id="PS00760">
    <property type="entry name" value="SPASE_I_2"/>
    <property type="match status" value="1"/>
</dbReference>
<dbReference type="EMBL" id="WWCW01000041">
    <property type="protein sequence ID" value="MYM88248.1"/>
    <property type="molecule type" value="Genomic_DNA"/>
</dbReference>
<dbReference type="RefSeq" id="WP_161097309.1">
    <property type="nucleotide sequence ID" value="NZ_WWCW01000041.1"/>
</dbReference>
<dbReference type="Pfam" id="PF10502">
    <property type="entry name" value="Peptidase_S26"/>
    <property type="match status" value="1"/>
</dbReference>
<dbReference type="PRINTS" id="PR00727">
    <property type="entry name" value="LEADERPTASE"/>
</dbReference>
<organism evidence="9 10">
    <name type="scientific">Duganella vulcania</name>
    <dbReference type="NCBI Taxonomy" id="2692166"/>
    <lineage>
        <taxon>Bacteria</taxon>
        <taxon>Pseudomonadati</taxon>
        <taxon>Pseudomonadota</taxon>
        <taxon>Betaproteobacteria</taxon>
        <taxon>Burkholderiales</taxon>
        <taxon>Oxalobacteraceae</taxon>
        <taxon>Telluria group</taxon>
        <taxon>Duganella</taxon>
    </lineage>
</organism>
<evidence type="ECO:0000256" key="6">
    <source>
        <dbReference type="PIRSR" id="PIRSR600223-1"/>
    </source>
</evidence>
<dbReference type="InterPro" id="IPR019757">
    <property type="entry name" value="Pept_S26A_signal_pept_1_Lys-AS"/>
</dbReference>
<evidence type="ECO:0000256" key="7">
    <source>
        <dbReference type="RuleBase" id="RU362042"/>
    </source>
</evidence>
<dbReference type="GO" id="GO:0004252">
    <property type="term" value="F:serine-type endopeptidase activity"/>
    <property type="evidence" value="ECO:0007669"/>
    <property type="project" value="InterPro"/>
</dbReference>
<dbReference type="AlphaFoldDB" id="A0A845G6C5"/>
<feature type="active site" evidence="6">
    <location>
        <position position="89"/>
    </location>
</feature>
<evidence type="ECO:0000256" key="1">
    <source>
        <dbReference type="ARBA" id="ARBA00000677"/>
    </source>
</evidence>
<comment type="subcellular location">
    <subcellularLocation>
        <location evidence="7">Membrane</location>
        <topology evidence="7">Single-pass type II membrane protein</topology>
    </subcellularLocation>
</comment>
<dbReference type="NCBIfam" id="TIGR02227">
    <property type="entry name" value="sigpep_I_bact"/>
    <property type="match status" value="1"/>
</dbReference>
<evidence type="ECO:0000256" key="5">
    <source>
        <dbReference type="ARBA" id="ARBA00022801"/>
    </source>
</evidence>
<feature type="domain" description="Peptidase S26" evidence="8">
    <location>
        <begin position="10"/>
        <end position="200"/>
    </location>
</feature>
<sequence length="226" mass="24823">MKNWARANKGFLLFLMLFGIFRTAIADWNPIPSASMHPNLLEGDVVLVNRLAYNVKLPLTDVVLGTTGEPRRGDIVTFSSPKDGTRLIKRVIALPGDRVEMRNEQLIINGQPAGYAAQGEATETVKGLGRLDALRLGESIADARAHSIQLMPQVQAMRDFAPLTVPPGEYMMLGDNRDNSADSRYIGLVPRALLIGRAERVLASADITGNWHPRTERFGMSLYSAP</sequence>
<dbReference type="GO" id="GO:0006465">
    <property type="term" value="P:signal peptide processing"/>
    <property type="evidence" value="ECO:0007669"/>
    <property type="project" value="InterPro"/>
</dbReference>
<dbReference type="InterPro" id="IPR036286">
    <property type="entry name" value="LexA/Signal_pep-like_sf"/>
</dbReference>
<proteinExistence type="inferred from homology"/>
<name>A0A845G6C5_9BURK</name>
<keyword evidence="5 7" id="KW-0378">Hydrolase</keyword>
<keyword evidence="7" id="KW-0645">Protease</keyword>
<evidence type="ECO:0000313" key="9">
    <source>
        <dbReference type="EMBL" id="MYM88248.1"/>
    </source>
</evidence>
<protein>
    <recommendedName>
        <fullName evidence="4 7">Signal peptidase I</fullName>
        <ecNumber evidence="3 7">3.4.21.89</ecNumber>
    </recommendedName>
</protein>
<evidence type="ECO:0000256" key="4">
    <source>
        <dbReference type="ARBA" id="ARBA00019232"/>
    </source>
</evidence>
<evidence type="ECO:0000313" key="10">
    <source>
        <dbReference type="Proteomes" id="UP000470302"/>
    </source>
</evidence>
<evidence type="ECO:0000259" key="8">
    <source>
        <dbReference type="Pfam" id="PF10502"/>
    </source>
</evidence>
<dbReference type="InterPro" id="IPR000223">
    <property type="entry name" value="Pept_S26A_signal_pept_1"/>
</dbReference>
<feature type="active site" evidence="6">
    <location>
        <position position="35"/>
    </location>
</feature>
<dbReference type="CDD" id="cd06530">
    <property type="entry name" value="S26_SPase_I"/>
    <property type="match status" value="1"/>
</dbReference>
<dbReference type="Gene3D" id="2.10.109.10">
    <property type="entry name" value="Umud Fragment, subunit A"/>
    <property type="match status" value="1"/>
</dbReference>
<dbReference type="PANTHER" id="PTHR43390:SF1">
    <property type="entry name" value="CHLOROPLAST PROCESSING PEPTIDASE"/>
    <property type="match status" value="1"/>
</dbReference>